<protein>
    <recommendedName>
        <fullName evidence="6">Pseudouridine synthase</fullName>
        <ecNumber evidence="6">5.4.99.-</ecNumber>
    </recommendedName>
</protein>
<reference evidence="9" key="1">
    <citation type="submission" date="2015-07" db="EMBL/GenBank/DDBJ databases">
        <title>Draft Genome Sequence of Oceanobacillus picturae Heshi-B3 that Was Isolated from Fermented Rice Bran with Aging Salted Mackerel, Which Was Named Heshiko as Traditional Fermented Seafood in Japan.</title>
        <authorList>
            <person name="Akuzawa S."/>
            <person name="Nakagawa J."/>
            <person name="Kanekatsu T."/>
            <person name="Kanesaki Y."/>
            <person name="Suzuki T."/>
        </authorList>
    </citation>
    <scope>NUCLEOTIDE SEQUENCE [LARGE SCALE GENOMIC DNA]</scope>
    <source>
        <strain evidence="9">Heshi-B3</strain>
    </source>
</reference>
<dbReference type="CDD" id="cd00165">
    <property type="entry name" value="S4"/>
    <property type="match status" value="1"/>
</dbReference>
<dbReference type="InterPro" id="IPR036986">
    <property type="entry name" value="S4_RNA-bd_sf"/>
</dbReference>
<dbReference type="PANTHER" id="PTHR21600:SF44">
    <property type="entry name" value="RIBOSOMAL LARGE SUBUNIT PSEUDOURIDINE SYNTHASE D"/>
    <property type="match status" value="1"/>
</dbReference>
<dbReference type="AlphaFoldDB" id="A0A0U9H682"/>
<gene>
    <name evidence="8" type="ORF">OPHB3_1182</name>
</gene>
<dbReference type="PROSITE" id="PS01129">
    <property type="entry name" value="PSI_RLU"/>
    <property type="match status" value="1"/>
</dbReference>
<evidence type="ECO:0000259" key="7">
    <source>
        <dbReference type="SMART" id="SM00363"/>
    </source>
</evidence>
<evidence type="ECO:0000256" key="4">
    <source>
        <dbReference type="PIRSR" id="PIRSR606225-1"/>
    </source>
</evidence>
<dbReference type="InterPro" id="IPR002942">
    <property type="entry name" value="S4_RNA-bd"/>
</dbReference>
<feature type="active site" evidence="4">
    <location>
        <position position="139"/>
    </location>
</feature>
<name>A0A0U9H682_9BACI</name>
<comment type="function">
    <text evidence="6">Responsible for synthesis of pseudouridine from uracil.</text>
</comment>
<dbReference type="SMART" id="SM00363">
    <property type="entry name" value="S4"/>
    <property type="match status" value="1"/>
</dbReference>
<dbReference type="NCBIfam" id="TIGR00005">
    <property type="entry name" value="rluA_subfam"/>
    <property type="match status" value="1"/>
</dbReference>
<comment type="similarity">
    <text evidence="2 6">Belongs to the pseudouridine synthase RluA family.</text>
</comment>
<dbReference type="Gene3D" id="3.10.290.10">
    <property type="entry name" value="RNA-binding S4 domain"/>
    <property type="match status" value="1"/>
</dbReference>
<dbReference type="SUPFAM" id="SSF55174">
    <property type="entry name" value="Alpha-L RNA-binding motif"/>
    <property type="match status" value="1"/>
</dbReference>
<evidence type="ECO:0000313" key="8">
    <source>
        <dbReference type="EMBL" id="GAQ17257.1"/>
    </source>
</evidence>
<feature type="domain" description="RNA-binding S4" evidence="7">
    <location>
        <begin position="21"/>
        <end position="82"/>
    </location>
</feature>
<keyword evidence="5" id="KW-0694">RNA-binding</keyword>
<dbReference type="InterPro" id="IPR006145">
    <property type="entry name" value="PsdUridine_synth_RsuA/RluA"/>
</dbReference>
<dbReference type="Pfam" id="PF00849">
    <property type="entry name" value="PseudoU_synth_2"/>
    <property type="match status" value="1"/>
</dbReference>
<evidence type="ECO:0000256" key="2">
    <source>
        <dbReference type="ARBA" id="ARBA00010876"/>
    </source>
</evidence>
<dbReference type="OrthoDB" id="9807829at2"/>
<dbReference type="GO" id="GO:0120159">
    <property type="term" value="F:rRNA pseudouridine synthase activity"/>
    <property type="evidence" value="ECO:0007669"/>
    <property type="project" value="UniProtKB-ARBA"/>
</dbReference>
<evidence type="ECO:0000256" key="6">
    <source>
        <dbReference type="RuleBase" id="RU362028"/>
    </source>
</evidence>
<dbReference type="InterPro" id="IPR006225">
    <property type="entry name" value="PsdUridine_synth_RluC/D"/>
</dbReference>
<dbReference type="InterPro" id="IPR020103">
    <property type="entry name" value="PsdUridine_synth_cat_dom_sf"/>
</dbReference>
<dbReference type="RefSeq" id="WP_058949720.1">
    <property type="nucleotide sequence ID" value="NZ_BBXV01000013.1"/>
</dbReference>
<dbReference type="Gene3D" id="3.30.2350.10">
    <property type="entry name" value="Pseudouridine synthase"/>
    <property type="match status" value="1"/>
</dbReference>
<dbReference type="PANTHER" id="PTHR21600">
    <property type="entry name" value="MITOCHONDRIAL RNA PSEUDOURIDINE SYNTHASE"/>
    <property type="match status" value="1"/>
</dbReference>
<evidence type="ECO:0000256" key="3">
    <source>
        <dbReference type="ARBA" id="ARBA00023235"/>
    </source>
</evidence>
<proteinExistence type="inferred from homology"/>
<dbReference type="SUPFAM" id="SSF55120">
    <property type="entry name" value="Pseudouridine synthase"/>
    <property type="match status" value="1"/>
</dbReference>
<organism evidence="8 9">
    <name type="scientific">Oceanobacillus picturae</name>
    <dbReference type="NCBI Taxonomy" id="171693"/>
    <lineage>
        <taxon>Bacteria</taxon>
        <taxon>Bacillati</taxon>
        <taxon>Bacillota</taxon>
        <taxon>Bacilli</taxon>
        <taxon>Bacillales</taxon>
        <taxon>Bacillaceae</taxon>
        <taxon>Oceanobacillus</taxon>
    </lineage>
</organism>
<comment type="caution">
    <text evidence="8">The sequence shown here is derived from an EMBL/GenBank/DDBJ whole genome shotgun (WGS) entry which is preliminary data.</text>
</comment>
<evidence type="ECO:0000256" key="5">
    <source>
        <dbReference type="PROSITE-ProRule" id="PRU00182"/>
    </source>
</evidence>
<accession>A0A0U9H682</accession>
<reference evidence="8 9" key="2">
    <citation type="journal article" date="2016" name="Genome Announc.">
        <title>Draft Genome Sequence of Oceanobacillus picturae Heshi-B3, Isolated from Fermented Rice Bran in a Traditional Japanese Seafood Dish.</title>
        <authorList>
            <person name="Akuzawa S."/>
            <person name="Nagaoka J."/>
            <person name="Kanekatsu M."/>
            <person name="Kanesaki Y."/>
            <person name="Suzuki T."/>
        </authorList>
    </citation>
    <scope>NUCLEOTIDE SEQUENCE [LARGE SCALE GENOMIC DNA]</scope>
    <source>
        <strain evidence="8 9">Heshi-B3</strain>
    </source>
</reference>
<dbReference type="InterPro" id="IPR006224">
    <property type="entry name" value="PsdUridine_synth_RluA-like_CS"/>
</dbReference>
<sequence>MPKNQKAQANTLIFRVKEKSELLSFLLEAMPNRSRNSVKSILTRGQVTVDDHIETKHNYPLKPGQTITILKNKAAVKRQALIGMTILYEDDDIIVINKEAGLLSIATQKEKKQTAHYQLMEHVRIQDPANRIFVVHRLDKNTSGVMMFAKSEAVKLKLQDNWKQAVKERKYVAVVEGKVKQEKGYVSSWLLESKTHVMYSTQNKDNGQFAKTHYKRLKANDSFSLMELELETGRKNQIRVHMQDLGHPIVGDKKYGSTQNPIGRVGLHAHVLSFYHPTTEQPMYFKADVPKSFLTKTK</sequence>
<evidence type="ECO:0000313" key="9">
    <source>
        <dbReference type="Proteomes" id="UP000052946"/>
    </source>
</evidence>
<evidence type="ECO:0000256" key="1">
    <source>
        <dbReference type="ARBA" id="ARBA00000073"/>
    </source>
</evidence>
<keyword evidence="3 6" id="KW-0413">Isomerase</keyword>
<comment type="catalytic activity">
    <reaction evidence="1 6">
        <text>a uridine in RNA = a pseudouridine in RNA</text>
        <dbReference type="Rhea" id="RHEA:48348"/>
        <dbReference type="Rhea" id="RHEA-COMP:12068"/>
        <dbReference type="Rhea" id="RHEA-COMP:12069"/>
        <dbReference type="ChEBI" id="CHEBI:65314"/>
        <dbReference type="ChEBI" id="CHEBI:65315"/>
    </reaction>
</comment>
<dbReference type="GO" id="GO:0003723">
    <property type="term" value="F:RNA binding"/>
    <property type="evidence" value="ECO:0007669"/>
    <property type="project" value="UniProtKB-KW"/>
</dbReference>
<dbReference type="EC" id="5.4.99.-" evidence="6"/>
<dbReference type="PROSITE" id="PS50889">
    <property type="entry name" value="S4"/>
    <property type="match status" value="1"/>
</dbReference>
<dbReference type="InterPro" id="IPR050188">
    <property type="entry name" value="RluA_PseudoU_synthase"/>
</dbReference>
<dbReference type="CDD" id="cd02869">
    <property type="entry name" value="PseudoU_synth_RluA_like"/>
    <property type="match status" value="1"/>
</dbReference>
<dbReference type="Proteomes" id="UP000052946">
    <property type="component" value="Unassembled WGS sequence"/>
</dbReference>
<dbReference type="GO" id="GO:0000455">
    <property type="term" value="P:enzyme-directed rRNA pseudouridine synthesis"/>
    <property type="evidence" value="ECO:0007669"/>
    <property type="project" value="UniProtKB-ARBA"/>
</dbReference>
<dbReference type="EMBL" id="BBXV01000013">
    <property type="protein sequence ID" value="GAQ17257.1"/>
    <property type="molecule type" value="Genomic_DNA"/>
</dbReference>